<reference evidence="1 2" key="1">
    <citation type="submission" date="2017-09" db="EMBL/GenBank/DDBJ databases">
        <authorList>
            <person name="Lee N."/>
            <person name="Cho B.-K."/>
        </authorList>
    </citation>
    <scope>NUCLEOTIDE SEQUENCE [LARGE SCALE GENOMIC DNA]</scope>
    <source>
        <strain evidence="1 2">ATCC 12769</strain>
    </source>
</reference>
<evidence type="ECO:0000313" key="1">
    <source>
        <dbReference type="EMBL" id="QEU76465.1"/>
    </source>
</evidence>
<gene>
    <name evidence="1" type="ORF">CP967_08530</name>
</gene>
<name>A0A5J6FNF3_9ACTN</name>
<dbReference type="OrthoDB" id="4247618at2"/>
<sequence length="196" mass="21548">MLCVTCTQNTRQHLYDLPALYAALETHLAPSMAAGHGRRSTGGPAPLPVREDILDLRSAGGILGVLEDWHRAVRRDRRMHPPQTPGGIPQRLQRAVSALTAHMPWIVSTWPQAGTFAAEIRDLHRDVSSIVTPPDTDRGRHIGHCPAAYEDGVICGAVLRLLPGETVARCDWCETTWPPTTWMQLKAWQDEDAAAA</sequence>
<evidence type="ECO:0000313" key="2">
    <source>
        <dbReference type="Proteomes" id="UP000326178"/>
    </source>
</evidence>
<keyword evidence="2" id="KW-1185">Reference proteome</keyword>
<protein>
    <submittedName>
        <fullName evidence="1">Uncharacterized protein</fullName>
    </submittedName>
</protein>
<dbReference type="EMBL" id="CP023702">
    <property type="protein sequence ID" value="QEU76465.1"/>
    <property type="molecule type" value="Genomic_DNA"/>
</dbReference>
<dbReference type="Proteomes" id="UP000326178">
    <property type="component" value="Chromosome"/>
</dbReference>
<proteinExistence type="predicted"/>
<organism evidence="1 2">
    <name type="scientific">Streptomyces nitrosporeus</name>
    <dbReference type="NCBI Taxonomy" id="28894"/>
    <lineage>
        <taxon>Bacteria</taxon>
        <taxon>Bacillati</taxon>
        <taxon>Actinomycetota</taxon>
        <taxon>Actinomycetes</taxon>
        <taxon>Kitasatosporales</taxon>
        <taxon>Streptomycetaceae</taxon>
        <taxon>Streptomyces</taxon>
    </lineage>
</organism>
<dbReference type="AlphaFoldDB" id="A0A5J6FNF3"/>
<dbReference type="KEGG" id="snk:CP967_08530"/>
<accession>A0A5J6FNF3</accession>